<name>A0ABV9NHM8_9GAMM</name>
<dbReference type="RefSeq" id="WP_377003818.1">
    <property type="nucleotide sequence ID" value="NZ_JBHSGG010000017.1"/>
</dbReference>
<feature type="chain" id="PRO_5045298552" description="Secreted protein" evidence="2">
    <location>
        <begin position="23"/>
        <end position="161"/>
    </location>
</feature>
<evidence type="ECO:0000313" key="4">
    <source>
        <dbReference type="Proteomes" id="UP001595892"/>
    </source>
</evidence>
<keyword evidence="4" id="KW-1185">Reference proteome</keyword>
<reference evidence="4" key="1">
    <citation type="journal article" date="2019" name="Int. J. Syst. Evol. Microbiol.">
        <title>The Global Catalogue of Microorganisms (GCM) 10K type strain sequencing project: providing services to taxonomists for standard genome sequencing and annotation.</title>
        <authorList>
            <consortium name="The Broad Institute Genomics Platform"/>
            <consortium name="The Broad Institute Genome Sequencing Center for Infectious Disease"/>
            <person name="Wu L."/>
            <person name="Ma J."/>
        </authorList>
    </citation>
    <scope>NUCLEOTIDE SEQUENCE [LARGE SCALE GENOMIC DNA]</scope>
    <source>
        <strain evidence="4">CGMCC 1.13574</strain>
    </source>
</reference>
<gene>
    <name evidence="3" type="ORF">ACFO3Q_06410</name>
</gene>
<proteinExistence type="predicted"/>
<evidence type="ECO:0008006" key="5">
    <source>
        <dbReference type="Google" id="ProtNLM"/>
    </source>
</evidence>
<organism evidence="3 4">
    <name type="scientific">Coralloluteibacterium thermophilum</name>
    <dbReference type="NCBI Taxonomy" id="2707049"/>
    <lineage>
        <taxon>Bacteria</taxon>
        <taxon>Pseudomonadati</taxon>
        <taxon>Pseudomonadota</taxon>
        <taxon>Gammaproteobacteria</taxon>
        <taxon>Lysobacterales</taxon>
        <taxon>Lysobacteraceae</taxon>
        <taxon>Coralloluteibacterium</taxon>
    </lineage>
</organism>
<comment type="caution">
    <text evidence="3">The sequence shown here is derived from an EMBL/GenBank/DDBJ whole genome shotgun (WGS) entry which is preliminary data.</text>
</comment>
<sequence>MIRFHPLALSFALALLAAGASAADDTPLRETLGAEEFHAMGLHKLDGEELARLEAWLARRDATATEATAQHAPPSDFGRRQSAPAREEQTLRMVGTFRGWRGEGDIFEFENGQRWQVRNTPAYVAPRASHAPTVTISPGSLGSWLMRVEGHPIRARVNRVD</sequence>
<dbReference type="Proteomes" id="UP001595892">
    <property type="component" value="Unassembled WGS sequence"/>
</dbReference>
<feature type="signal peptide" evidence="2">
    <location>
        <begin position="1"/>
        <end position="22"/>
    </location>
</feature>
<dbReference type="EMBL" id="JBHSGG010000017">
    <property type="protein sequence ID" value="MFC4727801.1"/>
    <property type="molecule type" value="Genomic_DNA"/>
</dbReference>
<evidence type="ECO:0000313" key="3">
    <source>
        <dbReference type="EMBL" id="MFC4727801.1"/>
    </source>
</evidence>
<protein>
    <recommendedName>
        <fullName evidence="5">Secreted protein</fullName>
    </recommendedName>
</protein>
<keyword evidence="2" id="KW-0732">Signal</keyword>
<accession>A0ABV9NHM8</accession>
<evidence type="ECO:0000256" key="2">
    <source>
        <dbReference type="SAM" id="SignalP"/>
    </source>
</evidence>
<feature type="region of interest" description="Disordered" evidence="1">
    <location>
        <begin position="63"/>
        <end position="86"/>
    </location>
</feature>
<evidence type="ECO:0000256" key="1">
    <source>
        <dbReference type="SAM" id="MobiDB-lite"/>
    </source>
</evidence>